<dbReference type="InterPro" id="IPR001360">
    <property type="entry name" value="Glyco_hydro_1"/>
</dbReference>
<keyword evidence="3" id="KW-0378">Hydrolase</keyword>
<dbReference type="Gene3D" id="3.20.20.80">
    <property type="entry name" value="Glycosidases"/>
    <property type="match status" value="1"/>
</dbReference>
<dbReference type="PANTHER" id="PTHR10353">
    <property type="entry name" value="GLYCOSYL HYDROLASE"/>
    <property type="match status" value="1"/>
</dbReference>
<comment type="similarity">
    <text evidence="2">Belongs to the glycosyl hydrolase 1 family.</text>
</comment>
<dbReference type="SUPFAM" id="SSF51445">
    <property type="entry name" value="(Trans)glycosidases"/>
    <property type="match status" value="1"/>
</dbReference>
<evidence type="ECO:0000313" key="3">
    <source>
        <dbReference type="EMBL" id="EUJ33735.1"/>
    </source>
</evidence>
<dbReference type="InterPro" id="IPR017853">
    <property type="entry name" value="GH"/>
</dbReference>
<dbReference type="PRINTS" id="PR00131">
    <property type="entry name" value="GLHYDRLASE1"/>
</dbReference>
<organism evidence="3 4">
    <name type="scientific">Listeria floridensis FSL S10-1187</name>
    <dbReference type="NCBI Taxonomy" id="1265817"/>
    <lineage>
        <taxon>Bacteria</taxon>
        <taxon>Bacillati</taxon>
        <taxon>Bacillota</taxon>
        <taxon>Bacilli</taxon>
        <taxon>Bacillales</taxon>
        <taxon>Listeriaceae</taxon>
        <taxon>Listeria</taxon>
    </lineage>
</organism>
<dbReference type="PROSITE" id="PS00653">
    <property type="entry name" value="GLYCOSYL_HYDROL_F1_2"/>
    <property type="match status" value="1"/>
</dbReference>
<dbReference type="InterPro" id="IPR033132">
    <property type="entry name" value="GH_1_N_CS"/>
</dbReference>
<keyword evidence="4" id="KW-1185">Reference proteome</keyword>
<protein>
    <submittedName>
        <fullName evidence="3">Glycosyl hydrolase family protein</fullName>
    </submittedName>
</protein>
<evidence type="ECO:0000256" key="2">
    <source>
        <dbReference type="RuleBase" id="RU003690"/>
    </source>
</evidence>
<evidence type="ECO:0000313" key="4">
    <source>
        <dbReference type="Proteomes" id="UP000019249"/>
    </source>
</evidence>
<dbReference type="PANTHER" id="PTHR10353:SF122">
    <property type="entry name" value="6-PHOSPHO-BETA-GLUCOSIDASE ASCB-RELATED"/>
    <property type="match status" value="1"/>
</dbReference>
<proteinExistence type="inferred from homology"/>
<dbReference type="EMBL" id="AODF01000001">
    <property type="protein sequence ID" value="EUJ33735.1"/>
    <property type="molecule type" value="Genomic_DNA"/>
</dbReference>
<keyword evidence="1" id="KW-0326">Glycosidase</keyword>
<gene>
    <name evidence="3" type="ORF">MFLO_00785</name>
</gene>
<dbReference type="Proteomes" id="UP000019249">
    <property type="component" value="Unassembled WGS sequence"/>
</dbReference>
<name>A0ABN0RIJ3_9LIST</name>
<accession>A0ABN0RIJ3</accession>
<dbReference type="GO" id="GO:0016787">
    <property type="term" value="F:hydrolase activity"/>
    <property type="evidence" value="ECO:0007669"/>
    <property type="project" value="UniProtKB-KW"/>
</dbReference>
<dbReference type="Pfam" id="PF00232">
    <property type="entry name" value="Glyco_hydro_1"/>
    <property type="match status" value="1"/>
</dbReference>
<sequence length="474" mass="54633">MMKEFPKDFLWGGAVAANQFEGAWNIDGKGISQDDVVPYVDLKKATDIPLFDSRAMIEKGLTDTAEIYPKRFGIDFYHTYQEDIKLFRELGMNSFRTSIAWTRIFPTGEEETPNEAGLAFYDALFDECLKNGLEPIVTLSHYEMPLNLILHHGGWSNRKTIDAFVKFSETVLRRYQDKVKYWIIFNQINSGLTDAYLSLGLIKDEHPNIEQSKFQSLHHQLVANAKVVKLGKEINPSMQMGSMNYDMTAYPATPKPEDVLGTIENDDAQLYLSDVMIFGEYSKTMQRYFAEHDLALEITDEDREVLQKNTIDFLAISYYLTTVRSSEMPNILDQIAWNMNETSRNPYLETSEWGWQIDPVGLRIALRKLNLRYRNFPILIAENGIGYRDQLENGKIQDDYRIDYLRNHLNQLREAINDGVQVIGYQPWSPIDIISAGTSEMEKRYGFIYVDQDNHGVGSKKTDQKRQALIGIKK</sequence>
<comment type="caution">
    <text evidence="3">The sequence shown here is derived from an EMBL/GenBank/DDBJ whole genome shotgun (WGS) entry which is preliminary data.</text>
</comment>
<reference evidence="3 4" key="1">
    <citation type="journal article" date="2014" name="Int. J. Syst. Evol. Microbiol.">
        <title>Listeria floridensis sp. nov., Listeria aquatica sp. nov., Listeria cornellensis sp. nov., Listeria riparia sp. nov. and Listeria grandensis sp. nov., from agricultural and natural environments.</title>
        <authorList>
            <person name="den Bakker H.C."/>
            <person name="Warchocki S."/>
            <person name="Wright E.M."/>
            <person name="Allred A.F."/>
            <person name="Ahlstrom C."/>
            <person name="Manuel C.S."/>
            <person name="Stasiewicz M.J."/>
            <person name="Burrell A."/>
            <person name="Roof S."/>
            <person name="Strawn L."/>
            <person name="Fortes E.D."/>
            <person name="Nightingale K.K."/>
            <person name="Kephart D."/>
            <person name="Wiedmann M."/>
        </authorList>
    </citation>
    <scope>NUCLEOTIDE SEQUENCE [LARGE SCALE GENOMIC DNA]</scope>
    <source>
        <strain evidence="3 4">FSL S10-1187</strain>
    </source>
</reference>
<evidence type="ECO:0000256" key="1">
    <source>
        <dbReference type="ARBA" id="ARBA00023295"/>
    </source>
</evidence>